<proteinExistence type="predicted"/>
<organism evidence="2 3">
    <name type="scientific">Melipona bicolor</name>
    <dbReference type="NCBI Taxonomy" id="60889"/>
    <lineage>
        <taxon>Eukaryota</taxon>
        <taxon>Metazoa</taxon>
        <taxon>Ecdysozoa</taxon>
        <taxon>Arthropoda</taxon>
        <taxon>Hexapoda</taxon>
        <taxon>Insecta</taxon>
        <taxon>Pterygota</taxon>
        <taxon>Neoptera</taxon>
        <taxon>Endopterygota</taxon>
        <taxon>Hymenoptera</taxon>
        <taxon>Apocrita</taxon>
        <taxon>Aculeata</taxon>
        <taxon>Apoidea</taxon>
        <taxon>Anthophila</taxon>
        <taxon>Apidae</taxon>
        <taxon>Melipona</taxon>
    </lineage>
</organism>
<protein>
    <submittedName>
        <fullName evidence="2">Uncharacterized protein</fullName>
    </submittedName>
</protein>
<feature type="region of interest" description="Disordered" evidence="1">
    <location>
        <begin position="147"/>
        <end position="181"/>
    </location>
</feature>
<evidence type="ECO:0000313" key="3">
    <source>
        <dbReference type="Proteomes" id="UP001177670"/>
    </source>
</evidence>
<evidence type="ECO:0000256" key="1">
    <source>
        <dbReference type="SAM" id="MobiDB-lite"/>
    </source>
</evidence>
<name>A0AA40GDD9_9HYME</name>
<sequence>MRAREKAEDTEKDGGAAFSGVTRAGFIDHRRRVHRPDDSIETSNVRVEYRRFFVNISRPARSARFHLPRRDLREIPVSRAGNLVVGGRRIAREKNEERISDFQDLIRIFKLASKEAGVPGETRANARLLERVGEWQRCVFTARQAGAGEGGTSKERGEISRRCTKGKKIANAEAEPRSAGL</sequence>
<dbReference type="EMBL" id="JAHYIQ010000001">
    <property type="protein sequence ID" value="KAK1135806.1"/>
    <property type="molecule type" value="Genomic_DNA"/>
</dbReference>
<accession>A0AA40GDD9</accession>
<evidence type="ECO:0000313" key="2">
    <source>
        <dbReference type="EMBL" id="KAK1135806.1"/>
    </source>
</evidence>
<gene>
    <name evidence="2" type="ORF">K0M31_000380</name>
</gene>
<keyword evidence="3" id="KW-1185">Reference proteome</keyword>
<reference evidence="2" key="1">
    <citation type="submission" date="2021-10" db="EMBL/GenBank/DDBJ databases">
        <title>Melipona bicolor Genome sequencing and assembly.</title>
        <authorList>
            <person name="Araujo N.S."/>
            <person name="Arias M.C."/>
        </authorList>
    </citation>
    <scope>NUCLEOTIDE SEQUENCE</scope>
    <source>
        <strain evidence="2">USP_2M_L1-L4_2017</strain>
        <tissue evidence="2">Whole body</tissue>
    </source>
</reference>
<dbReference type="AlphaFoldDB" id="A0AA40GDD9"/>
<dbReference type="Proteomes" id="UP001177670">
    <property type="component" value="Unassembled WGS sequence"/>
</dbReference>
<comment type="caution">
    <text evidence="2">The sequence shown here is derived from an EMBL/GenBank/DDBJ whole genome shotgun (WGS) entry which is preliminary data.</text>
</comment>
<feature type="compositionally biased region" description="Basic and acidic residues" evidence="1">
    <location>
        <begin position="152"/>
        <end position="161"/>
    </location>
</feature>